<comment type="caution">
    <text evidence="4">The sequence shown here is derived from an EMBL/GenBank/DDBJ whole genome shotgun (WGS) entry which is preliminary data.</text>
</comment>
<dbReference type="Gene3D" id="2.30.39.10">
    <property type="entry name" value="Alpha-1-antitrypsin, domain 1"/>
    <property type="match status" value="1"/>
</dbReference>
<evidence type="ECO:0000259" key="3">
    <source>
        <dbReference type="SMART" id="SM00093"/>
    </source>
</evidence>
<keyword evidence="2" id="KW-1133">Transmembrane helix</keyword>
<dbReference type="SUPFAM" id="SSF56574">
    <property type="entry name" value="Serpins"/>
    <property type="match status" value="1"/>
</dbReference>
<dbReference type="InterPro" id="IPR000215">
    <property type="entry name" value="Serpin_fam"/>
</dbReference>
<dbReference type="InterPro" id="IPR023796">
    <property type="entry name" value="Serpin_dom"/>
</dbReference>
<dbReference type="InterPro" id="IPR042185">
    <property type="entry name" value="Serpin_sf_2"/>
</dbReference>
<dbReference type="Gene3D" id="3.30.497.10">
    <property type="entry name" value="Antithrombin, subunit I, domain 2"/>
    <property type="match status" value="1"/>
</dbReference>
<dbReference type="SMART" id="SM00093">
    <property type="entry name" value="SERPIN"/>
    <property type="match status" value="1"/>
</dbReference>
<dbReference type="Pfam" id="PF00079">
    <property type="entry name" value="Serpin"/>
    <property type="match status" value="1"/>
</dbReference>
<comment type="similarity">
    <text evidence="1">Belongs to the serpin family.</text>
</comment>
<feature type="transmembrane region" description="Helical" evidence="2">
    <location>
        <begin position="20"/>
        <end position="36"/>
    </location>
</feature>
<accession>A0ABV0JKX5</accession>
<name>A0ABV0JKX5_9CYAN</name>
<evidence type="ECO:0000256" key="1">
    <source>
        <dbReference type="RuleBase" id="RU000411"/>
    </source>
</evidence>
<dbReference type="EMBL" id="JAMPKK010000005">
    <property type="protein sequence ID" value="MEP0863664.1"/>
    <property type="molecule type" value="Genomic_DNA"/>
</dbReference>
<reference evidence="4 5" key="1">
    <citation type="submission" date="2022-04" db="EMBL/GenBank/DDBJ databases">
        <title>Positive selection, recombination, and allopatry shape intraspecific diversity of widespread and dominant cyanobacteria.</title>
        <authorList>
            <person name="Wei J."/>
            <person name="Shu W."/>
            <person name="Hu C."/>
        </authorList>
    </citation>
    <scope>NUCLEOTIDE SEQUENCE [LARGE SCALE GENOMIC DNA]</scope>
    <source>
        <strain evidence="4 5">GB2-A5</strain>
    </source>
</reference>
<organism evidence="4 5">
    <name type="scientific">Funiculus sociatus GB2-A5</name>
    <dbReference type="NCBI Taxonomy" id="2933946"/>
    <lineage>
        <taxon>Bacteria</taxon>
        <taxon>Bacillati</taxon>
        <taxon>Cyanobacteriota</taxon>
        <taxon>Cyanophyceae</taxon>
        <taxon>Coleofasciculales</taxon>
        <taxon>Coleofasciculaceae</taxon>
        <taxon>Funiculus</taxon>
    </lineage>
</organism>
<evidence type="ECO:0000256" key="2">
    <source>
        <dbReference type="SAM" id="Phobius"/>
    </source>
</evidence>
<evidence type="ECO:0000313" key="5">
    <source>
        <dbReference type="Proteomes" id="UP001442494"/>
    </source>
</evidence>
<dbReference type="CDD" id="cd19588">
    <property type="entry name" value="serpin_miropin-like"/>
    <property type="match status" value="1"/>
</dbReference>
<dbReference type="Proteomes" id="UP001442494">
    <property type="component" value="Unassembled WGS sequence"/>
</dbReference>
<keyword evidence="5" id="KW-1185">Reference proteome</keyword>
<dbReference type="PANTHER" id="PTHR11461:SF211">
    <property type="entry name" value="GH10112P-RELATED"/>
    <property type="match status" value="1"/>
</dbReference>
<feature type="domain" description="Serpin" evidence="3">
    <location>
        <begin position="72"/>
        <end position="429"/>
    </location>
</feature>
<dbReference type="PANTHER" id="PTHR11461">
    <property type="entry name" value="SERINE PROTEASE INHIBITOR, SERPIN"/>
    <property type="match status" value="1"/>
</dbReference>
<gene>
    <name evidence="4" type="ORF">NDI37_04175</name>
</gene>
<keyword evidence="2" id="KW-0812">Transmembrane</keyword>
<dbReference type="InterPro" id="IPR042178">
    <property type="entry name" value="Serpin_sf_1"/>
</dbReference>
<sequence>MLWQKSNTMNPQILNQLKAIASASIIVLGLVGWSTLKNPNIAIARPNQLQAQVSKNSSVDQKLVAANTKFGFKLFKQILKKDSGKNVFISPSSVAIALAMTYNGASGKTQQAMANTLEIQGMSLQEVNSSNEALKAILENPDPQVQLTIANSLWARQGVSFNPEFLQRNRQFYQAKITDLDFNNPNSPSVMNNWVKENTRGKINEIVNGLSSDQVLFLINAIYFKGIWTNEFDKANTLNKPFYLTNGAQKQHPMMSRTGKYKYYETDQFQAISIPYGQERLSFYIFLPKQKSNLTALYQQLNTENWEQWMNKFTMRPGFIQMPRFKMEYETSLAESLKALGMESAFDSKANFTQMSSIPLQLNQVKHKTFVEVNEEGTEAAAVTAVGVVTSLARRPEEPFRMIVDRPFFSCIRDNQTGTVLFMGSIVEPQ</sequence>
<dbReference type="InterPro" id="IPR036186">
    <property type="entry name" value="Serpin_sf"/>
</dbReference>
<protein>
    <submittedName>
        <fullName evidence="4">Serpin family protein</fullName>
    </submittedName>
</protein>
<evidence type="ECO:0000313" key="4">
    <source>
        <dbReference type="EMBL" id="MEP0863664.1"/>
    </source>
</evidence>
<proteinExistence type="inferred from homology"/>
<keyword evidence="2" id="KW-0472">Membrane</keyword>